<evidence type="ECO:0000313" key="1">
    <source>
        <dbReference type="EMBL" id="CAE07159.1"/>
    </source>
</evidence>
<dbReference type="eggNOG" id="COG3551">
    <property type="taxonomic scope" value="Bacteria"/>
</dbReference>
<evidence type="ECO:0000313" key="2">
    <source>
        <dbReference type="Proteomes" id="UP000001422"/>
    </source>
</evidence>
<dbReference type="KEGG" id="syw:SYNW0644"/>
<dbReference type="HOGENOM" id="CLU_618098_0_0_3"/>
<sequence>MLVHEIRELPMNNTDQILACRVLANDYLSGRWQKVTNTVRSLNDSAECRNCSTFSDFARFLLSLSPSEILKEDWKPALVPQRTSFTEARLRYCATHLLGACNNFACRNDQQYRYRLQLFCLSLSDLLKSDADFILISDIFSFSDSFISLSQSIRIFYLAYRRRLHESFPQQMTVVLGMHRSGTSALTGLLGNFGISGPNDPLGATENNLLGYWESTSLVTSSDQFLLSQHSHWSQLYHWSFGWWKSAAALDWIDSYWHDLQNAYNTNEHFVLKDPRLCILFEGMIPCLVESLVQLDFLLILRSPVEVVISLCKAEKISPYDALNLWIGSVFRAECMSRPYSRNILTYYQLLNSPQAIVDSLGLSWNPSLMESRLDQATSFLRPSLYRTKVDNVRESFVATNPELTSLLVLAEQIFDCFQYPTPDIALTSEKLKYQWLEILADR</sequence>
<dbReference type="InterPro" id="IPR027417">
    <property type="entry name" value="P-loop_NTPase"/>
</dbReference>
<evidence type="ECO:0008006" key="3">
    <source>
        <dbReference type="Google" id="ProtNLM"/>
    </source>
</evidence>
<gene>
    <name evidence="1" type="ordered locus">SYNW0644</name>
</gene>
<organism evidence="1 2">
    <name type="scientific">Parasynechococcus marenigrum (strain WH8102)</name>
    <dbReference type="NCBI Taxonomy" id="84588"/>
    <lineage>
        <taxon>Bacteria</taxon>
        <taxon>Bacillati</taxon>
        <taxon>Cyanobacteriota</taxon>
        <taxon>Cyanophyceae</taxon>
        <taxon>Synechococcales</taxon>
        <taxon>Prochlorococcaceae</taxon>
        <taxon>Parasynechococcus</taxon>
        <taxon>Parasynechococcus marenigrum</taxon>
    </lineage>
</organism>
<protein>
    <recommendedName>
        <fullName evidence="3">Sulfotransferase family protein</fullName>
    </recommendedName>
</protein>
<dbReference type="EMBL" id="BX569690">
    <property type="protein sequence ID" value="CAE07159.1"/>
    <property type="molecule type" value="Genomic_DNA"/>
</dbReference>
<reference evidence="1 2" key="1">
    <citation type="journal article" date="2003" name="Nature">
        <title>The genome of a motile marine Synechococcus.</title>
        <authorList>
            <person name="Palenik B."/>
            <person name="Brahamsha B."/>
            <person name="Larimer F."/>
            <person name="Land M."/>
            <person name="Hauser L."/>
            <person name="Chain P."/>
            <person name="Lamerdin J."/>
            <person name="Regala W."/>
            <person name="Allen E.A."/>
            <person name="McCarren J."/>
            <person name="Paulsen I."/>
            <person name="Dufresne A."/>
            <person name="Partensky F."/>
            <person name="Webb E."/>
            <person name="Waterbury J."/>
        </authorList>
    </citation>
    <scope>NUCLEOTIDE SEQUENCE [LARGE SCALE GENOMIC DNA]</scope>
    <source>
        <strain evidence="1 2">WH8102</strain>
    </source>
</reference>
<dbReference type="SUPFAM" id="SSF52540">
    <property type="entry name" value="P-loop containing nucleoside triphosphate hydrolases"/>
    <property type="match status" value="1"/>
</dbReference>
<proteinExistence type="predicted"/>
<name>Q7U8H4_PARMW</name>
<dbReference type="Gene3D" id="3.40.50.300">
    <property type="entry name" value="P-loop containing nucleotide triphosphate hydrolases"/>
    <property type="match status" value="1"/>
</dbReference>
<accession>Q7U8H4</accession>
<dbReference type="AlphaFoldDB" id="Q7U8H4"/>
<dbReference type="Proteomes" id="UP000001422">
    <property type="component" value="Chromosome"/>
</dbReference>
<keyword evidence="2" id="KW-1185">Reference proteome</keyword>
<dbReference type="STRING" id="84588.SYNW0644"/>